<dbReference type="InterPro" id="IPR016181">
    <property type="entry name" value="Acyl_CoA_acyltransferase"/>
</dbReference>
<evidence type="ECO:0000313" key="3">
    <source>
        <dbReference type="Proteomes" id="UP001596514"/>
    </source>
</evidence>
<protein>
    <submittedName>
        <fullName evidence="2">GNAT family N-acetyltransferase</fullName>
        <ecNumber evidence="2">2.3.-.-</ecNumber>
    </submittedName>
</protein>
<keyword evidence="2" id="KW-0012">Acyltransferase</keyword>
<feature type="domain" description="N-acetyltransferase" evidence="1">
    <location>
        <begin position="48"/>
        <end position="120"/>
    </location>
</feature>
<evidence type="ECO:0000259" key="1">
    <source>
        <dbReference type="Pfam" id="PF13302"/>
    </source>
</evidence>
<organism evidence="2 3">
    <name type="scientific">Streptosporangium amethystogenes subsp. fukuiense</name>
    <dbReference type="NCBI Taxonomy" id="698418"/>
    <lineage>
        <taxon>Bacteria</taxon>
        <taxon>Bacillati</taxon>
        <taxon>Actinomycetota</taxon>
        <taxon>Actinomycetes</taxon>
        <taxon>Streptosporangiales</taxon>
        <taxon>Streptosporangiaceae</taxon>
        <taxon>Streptosporangium</taxon>
    </lineage>
</organism>
<dbReference type="Gene3D" id="3.40.630.30">
    <property type="match status" value="1"/>
</dbReference>
<accession>A0ABW2T8T0</accession>
<dbReference type="EMBL" id="JBHTEE010000001">
    <property type="protein sequence ID" value="MFC7605100.1"/>
    <property type="molecule type" value="Genomic_DNA"/>
</dbReference>
<dbReference type="EC" id="2.3.-.-" evidence="2"/>
<dbReference type="SUPFAM" id="SSF55729">
    <property type="entry name" value="Acyl-CoA N-acyltransferases (Nat)"/>
    <property type="match status" value="1"/>
</dbReference>
<gene>
    <name evidence="2" type="ORF">ACFQVD_33825</name>
</gene>
<keyword evidence="2" id="KW-0808">Transferase</keyword>
<evidence type="ECO:0000313" key="2">
    <source>
        <dbReference type="EMBL" id="MFC7605100.1"/>
    </source>
</evidence>
<dbReference type="Pfam" id="PF13302">
    <property type="entry name" value="Acetyltransf_3"/>
    <property type="match status" value="1"/>
</dbReference>
<dbReference type="GO" id="GO:0016746">
    <property type="term" value="F:acyltransferase activity"/>
    <property type="evidence" value="ECO:0007669"/>
    <property type="project" value="UniProtKB-KW"/>
</dbReference>
<keyword evidence="3" id="KW-1185">Reference proteome</keyword>
<dbReference type="RefSeq" id="WP_386273055.1">
    <property type="nucleotide sequence ID" value="NZ_JBHSIJ010000002.1"/>
</dbReference>
<dbReference type="InterPro" id="IPR000182">
    <property type="entry name" value="GNAT_dom"/>
</dbReference>
<dbReference type="Proteomes" id="UP001596514">
    <property type="component" value="Unassembled WGS sequence"/>
</dbReference>
<reference evidence="3" key="1">
    <citation type="journal article" date="2019" name="Int. J. Syst. Evol. Microbiol.">
        <title>The Global Catalogue of Microorganisms (GCM) 10K type strain sequencing project: providing services to taxonomists for standard genome sequencing and annotation.</title>
        <authorList>
            <consortium name="The Broad Institute Genomics Platform"/>
            <consortium name="The Broad Institute Genome Sequencing Center for Infectious Disease"/>
            <person name="Wu L."/>
            <person name="Ma J."/>
        </authorList>
    </citation>
    <scope>NUCLEOTIDE SEQUENCE [LARGE SCALE GENOMIC DNA]</scope>
    <source>
        <strain evidence="3">JCM 10083</strain>
    </source>
</reference>
<sequence>MIFPHTASRRIVLHPASGTDQAGFAQIFVRTGVESVRPAVRAARGTMRAHAAFHVSTTATNERLGFAGLHALDPAGHVRCAVYLDPQRARLGVGSEAILLMINYAFATLNVERVIGQTTEASFTSFGITGGDREIGALHDHMYFRGRLWDLHNFEIERPKWEEYIDRNTTGVLPPPLSWRAAPPRPLEVS</sequence>
<comment type="caution">
    <text evidence="2">The sequence shown here is derived from an EMBL/GenBank/DDBJ whole genome shotgun (WGS) entry which is preliminary data.</text>
</comment>
<proteinExistence type="predicted"/>
<name>A0ABW2T8T0_9ACTN</name>